<dbReference type="EMBL" id="JBCEZU010000089">
    <property type="protein sequence ID" value="KAK9531092.1"/>
    <property type="molecule type" value="Genomic_DNA"/>
</dbReference>
<dbReference type="AlphaFoldDB" id="A0AAW1F8P6"/>
<name>A0AAW1F8P6_ZOAVI</name>
<accession>A0AAW1F8P6</accession>
<keyword evidence="2" id="KW-1185">Reference proteome</keyword>
<dbReference type="Gene3D" id="2.100.10.50">
    <property type="match status" value="2"/>
</dbReference>
<dbReference type="Proteomes" id="UP001488805">
    <property type="component" value="Unassembled WGS sequence"/>
</dbReference>
<protein>
    <recommendedName>
        <fullName evidence="3">MABP domain-containing protein</fullName>
    </recommendedName>
</protein>
<proteinExistence type="predicted"/>
<evidence type="ECO:0000313" key="2">
    <source>
        <dbReference type="Proteomes" id="UP001488805"/>
    </source>
</evidence>
<comment type="caution">
    <text evidence="1">The sequence shown here is derived from an EMBL/GenBank/DDBJ whole genome shotgun (WGS) entry which is preliminary data.</text>
</comment>
<sequence>MTTYISEIDVSLNDAEEQNLRKRGFKQLPGNLNKGAGENCIYLWYKEGPTAITKIQVTFNDGMTAGLNNAGYKKINKDLNAGAGCSSVYLWSYQGSGEFDTPIVEIDVTTDANNEAAKFGPGWERMACDLNRKAGGAWIHIWVKRENPNYICDITATDFYESDTEMFENHYIRVDEDTNRGAGGSDIFIWYRQTTDPKRALNDLEVSISDKEAREYQQQHYTKVNVNLNDGTRGNQVYLWYKKKGSSIPIQTIALLLTKALVDKYRKAGLTVIEKSLNVGNDGHIEYLCVYQ</sequence>
<organism evidence="1 2">
    <name type="scientific">Zoarces viviparus</name>
    <name type="common">Viviparous eelpout</name>
    <name type="synonym">Blennius viviparus</name>
    <dbReference type="NCBI Taxonomy" id="48416"/>
    <lineage>
        <taxon>Eukaryota</taxon>
        <taxon>Metazoa</taxon>
        <taxon>Chordata</taxon>
        <taxon>Craniata</taxon>
        <taxon>Vertebrata</taxon>
        <taxon>Euteleostomi</taxon>
        <taxon>Actinopterygii</taxon>
        <taxon>Neopterygii</taxon>
        <taxon>Teleostei</taxon>
        <taxon>Neoteleostei</taxon>
        <taxon>Acanthomorphata</taxon>
        <taxon>Eupercaria</taxon>
        <taxon>Perciformes</taxon>
        <taxon>Cottioidei</taxon>
        <taxon>Zoarcales</taxon>
        <taxon>Zoarcidae</taxon>
        <taxon>Zoarcinae</taxon>
        <taxon>Zoarces</taxon>
    </lineage>
</organism>
<gene>
    <name evidence="1" type="ORF">VZT92_010541</name>
</gene>
<reference evidence="1 2" key="1">
    <citation type="journal article" date="2024" name="Genome Biol. Evol.">
        <title>Chromosome-level genome assembly of the viviparous eelpout Zoarces viviparus.</title>
        <authorList>
            <person name="Fuhrmann N."/>
            <person name="Brasseur M.V."/>
            <person name="Bakowski C.E."/>
            <person name="Podsiadlowski L."/>
            <person name="Prost S."/>
            <person name="Krehenwinkel H."/>
            <person name="Mayer C."/>
        </authorList>
    </citation>
    <scope>NUCLEOTIDE SEQUENCE [LARGE SCALE GENOMIC DNA]</scope>
    <source>
        <strain evidence="1">NO-MEL_2022_Ind0_liver</strain>
    </source>
</reference>
<evidence type="ECO:0008006" key="3">
    <source>
        <dbReference type="Google" id="ProtNLM"/>
    </source>
</evidence>
<evidence type="ECO:0000313" key="1">
    <source>
        <dbReference type="EMBL" id="KAK9531092.1"/>
    </source>
</evidence>